<gene>
    <name evidence="1" type="ORF">CEK71_04220</name>
</gene>
<dbReference type="AlphaFoldDB" id="A0A1Z4BVK0"/>
<dbReference type="Proteomes" id="UP000197019">
    <property type="component" value="Chromosome"/>
</dbReference>
<keyword evidence="2" id="KW-1185">Reference proteome</keyword>
<dbReference type="EMBL" id="CP022129">
    <property type="protein sequence ID" value="ASF45334.1"/>
    <property type="molecule type" value="Genomic_DNA"/>
</dbReference>
<dbReference type="Pfam" id="PF15593">
    <property type="entry name" value="Imm42"/>
    <property type="match status" value="1"/>
</dbReference>
<proteinExistence type="predicted"/>
<dbReference type="RefSeq" id="WP_088618216.1">
    <property type="nucleotide sequence ID" value="NZ_CP022129.1"/>
</dbReference>
<organism evidence="1 2">
    <name type="scientific">Methylovulum psychrotolerans</name>
    <dbReference type="NCBI Taxonomy" id="1704499"/>
    <lineage>
        <taxon>Bacteria</taxon>
        <taxon>Pseudomonadati</taxon>
        <taxon>Pseudomonadota</taxon>
        <taxon>Gammaproteobacteria</taxon>
        <taxon>Methylococcales</taxon>
        <taxon>Methylococcaceae</taxon>
        <taxon>Methylovulum</taxon>
    </lineage>
</organism>
<name>A0A1Z4BVK0_9GAMM</name>
<dbReference type="KEGG" id="mpsy:CEK71_04220"/>
<sequence>MLIGDKQRFAVEYALDFNSGGEWMYGKICYWLEGESIGDYELGTSLRDVLSQLKYLLYDSGKRNADGLCLQAPEKVFYQLNEAIYGDSKNVRGEMPDSPARFEITIPVDVFDQWKIFLIDCNGYSTVLYKGIEDKNVRTAQILLGEYDHVIGKLYKALESIYAHVADS</sequence>
<accession>A0A1Z4BVK0</accession>
<reference evidence="1 2" key="1">
    <citation type="submission" date="2017-06" db="EMBL/GenBank/DDBJ databases">
        <title>Genome Sequencing of the methanotroph Methylovulum psychrotolerants str. HV10-M2 isolated from a high-altitude environment.</title>
        <authorList>
            <person name="Mateos-Rivera A."/>
        </authorList>
    </citation>
    <scope>NUCLEOTIDE SEQUENCE [LARGE SCALE GENOMIC DNA]</scope>
    <source>
        <strain evidence="1 2">HV10_M2</strain>
    </source>
</reference>
<dbReference type="OrthoDB" id="2666753at2"/>
<protein>
    <submittedName>
        <fullName evidence="1">Uncharacterized protein</fullName>
    </submittedName>
</protein>
<dbReference type="InterPro" id="IPR028958">
    <property type="entry name" value="Imm42"/>
</dbReference>
<evidence type="ECO:0000313" key="2">
    <source>
        <dbReference type="Proteomes" id="UP000197019"/>
    </source>
</evidence>
<evidence type="ECO:0000313" key="1">
    <source>
        <dbReference type="EMBL" id="ASF45334.1"/>
    </source>
</evidence>